<feature type="transmembrane region" description="Helical" evidence="6">
    <location>
        <begin position="43"/>
        <end position="64"/>
    </location>
</feature>
<feature type="compositionally biased region" description="Gly residues" evidence="5">
    <location>
        <begin position="104"/>
        <end position="113"/>
    </location>
</feature>
<evidence type="ECO:0000256" key="3">
    <source>
        <dbReference type="ARBA" id="ARBA00022989"/>
    </source>
</evidence>
<protein>
    <submittedName>
        <fullName evidence="8">Amino acid transporter ANTL1-like isoform X2</fullName>
    </submittedName>
</protein>
<evidence type="ECO:0000256" key="1">
    <source>
        <dbReference type="ARBA" id="ARBA00004141"/>
    </source>
</evidence>
<feature type="transmembrane region" description="Helical" evidence="6">
    <location>
        <begin position="17"/>
        <end position="37"/>
    </location>
</feature>
<dbReference type="EMBL" id="IACT01005196">
    <property type="protein sequence ID" value="LAC24361.1"/>
    <property type="molecule type" value="mRNA"/>
</dbReference>
<sequence>MGRLRPRANGITSSNKIVANIFISFIGAGMLGLPYAFKEAGLVEGAVIMSVVGYLSTSAMMMLIDCKYAILSAGGRAGGRSIVLEKKAPLLPPSSSDTDSDSESGGGDVDGGGGTSVRCSDLTYGDVGYYAFGAKGKRLVDLAVVISQVGFCCGYLIYLCKNLSLYAPVLSQNQWLLILLPPLYCLTLLRHLNRLAIFSLFAQVSNVFALTVVFWFDFSHSESVPFVPKEFSLKGLPFFFSIAIYCYEGAGLILSMEESVAESKRARFRTIFLLTMIGLTVLYICFGASGYLSFGPHTEDIITLNLPHGDGILDFAVLVKVCLGISLFFTYPMMLFPVSHLLDKTCNLHSVNKGNFMRLLVVAATGVVVLIIPNFGILISLIGATCCTLLAFILPALFHLKIFKSRMTREQWYFNWLLVILGCVGTVVGLWDTFDRMSNDTVIKQ</sequence>
<evidence type="ECO:0000259" key="7">
    <source>
        <dbReference type="Pfam" id="PF01490"/>
    </source>
</evidence>
<feature type="transmembrane region" description="Helical" evidence="6">
    <location>
        <begin position="378"/>
        <end position="400"/>
    </location>
</feature>
<proteinExistence type="evidence at transcript level"/>
<keyword evidence="4 6" id="KW-0472">Membrane</keyword>
<dbReference type="InterPro" id="IPR013057">
    <property type="entry name" value="AA_transpt_TM"/>
</dbReference>
<feature type="transmembrane region" description="Helical" evidence="6">
    <location>
        <begin position="355"/>
        <end position="372"/>
    </location>
</feature>
<feature type="transmembrane region" description="Helical" evidence="6">
    <location>
        <begin position="268"/>
        <end position="292"/>
    </location>
</feature>
<comment type="subcellular location">
    <subcellularLocation>
        <location evidence="1">Membrane</location>
        <topology evidence="1">Multi-pass membrane protein</topology>
    </subcellularLocation>
</comment>
<evidence type="ECO:0000256" key="5">
    <source>
        <dbReference type="SAM" id="MobiDB-lite"/>
    </source>
</evidence>
<feature type="transmembrane region" description="Helical" evidence="6">
    <location>
        <begin position="139"/>
        <end position="158"/>
    </location>
</feature>
<feature type="transmembrane region" description="Helical" evidence="6">
    <location>
        <begin position="236"/>
        <end position="256"/>
    </location>
</feature>
<feature type="transmembrane region" description="Helical" evidence="6">
    <location>
        <begin position="170"/>
        <end position="189"/>
    </location>
</feature>
<accession>A0A6A7G0K4</accession>
<feature type="domain" description="Amino acid transporter transmembrane" evidence="7">
    <location>
        <begin position="16"/>
        <end position="69"/>
    </location>
</feature>
<dbReference type="PANTHER" id="PTHR22950">
    <property type="entry name" value="AMINO ACID TRANSPORTER"/>
    <property type="match status" value="1"/>
</dbReference>
<dbReference type="Pfam" id="PF01490">
    <property type="entry name" value="Aa_trans"/>
    <property type="match status" value="2"/>
</dbReference>
<dbReference type="AlphaFoldDB" id="A0A6A7G0K4"/>
<feature type="transmembrane region" description="Helical" evidence="6">
    <location>
        <begin position="412"/>
        <end position="431"/>
    </location>
</feature>
<name>A0A6A7G0K4_9CRUS</name>
<keyword evidence="2 6" id="KW-0812">Transmembrane</keyword>
<feature type="region of interest" description="Disordered" evidence="5">
    <location>
        <begin position="89"/>
        <end position="113"/>
    </location>
</feature>
<feature type="transmembrane region" description="Helical" evidence="6">
    <location>
        <begin position="196"/>
        <end position="216"/>
    </location>
</feature>
<evidence type="ECO:0000256" key="2">
    <source>
        <dbReference type="ARBA" id="ARBA00022692"/>
    </source>
</evidence>
<organism evidence="8">
    <name type="scientific">Hirondellea gigas</name>
    <dbReference type="NCBI Taxonomy" id="1518452"/>
    <lineage>
        <taxon>Eukaryota</taxon>
        <taxon>Metazoa</taxon>
        <taxon>Ecdysozoa</taxon>
        <taxon>Arthropoda</taxon>
        <taxon>Crustacea</taxon>
        <taxon>Multicrustacea</taxon>
        <taxon>Malacostraca</taxon>
        <taxon>Eumalacostraca</taxon>
        <taxon>Peracarida</taxon>
        <taxon>Amphipoda</taxon>
        <taxon>Amphilochidea</taxon>
        <taxon>Lysianassida</taxon>
        <taxon>Lysianassidira</taxon>
        <taxon>Lysianassoidea</taxon>
        <taxon>Lysianassidae</taxon>
        <taxon>Hirondellea</taxon>
    </lineage>
</organism>
<reference evidence="8" key="1">
    <citation type="submission" date="2017-11" db="EMBL/GenBank/DDBJ databases">
        <title>The sensing device of the deep-sea amphipod.</title>
        <authorList>
            <person name="Kobayashi H."/>
            <person name="Nagahama T."/>
            <person name="Arai W."/>
            <person name="Sasagawa Y."/>
            <person name="Umeda M."/>
            <person name="Hayashi T."/>
            <person name="Nikaido I."/>
            <person name="Watanabe H."/>
            <person name="Oguri K."/>
            <person name="Kitazato H."/>
            <person name="Fujioka K."/>
            <person name="Kido Y."/>
            <person name="Takami H."/>
        </authorList>
    </citation>
    <scope>NUCLEOTIDE SEQUENCE</scope>
    <source>
        <tissue evidence="8">Whole body</tissue>
    </source>
</reference>
<feature type="domain" description="Amino acid transporter transmembrane" evidence="7">
    <location>
        <begin position="120"/>
        <end position="433"/>
    </location>
</feature>
<feature type="transmembrane region" description="Helical" evidence="6">
    <location>
        <begin position="312"/>
        <end position="334"/>
    </location>
</feature>
<dbReference type="PANTHER" id="PTHR22950:SF677">
    <property type="entry name" value="AMINO ACID TRANSPORTER TRANSMEMBRANE DOMAIN-CONTAINING PROTEIN"/>
    <property type="match status" value="1"/>
</dbReference>
<evidence type="ECO:0000313" key="8">
    <source>
        <dbReference type="EMBL" id="LAC24361.1"/>
    </source>
</evidence>
<keyword evidence="3 6" id="KW-1133">Transmembrane helix</keyword>
<dbReference type="GO" id="GO:0015179">
    <property type="term" value="F:L-amino acid transmembrane transporter activity"/>
    <property type="evidence" value="ECO:0007669"/>
    <property type="project" value="TreeGrafter"/>
</dbReference>
<evidence type="ECO:0000256" key="4">
    <source>
        <dbReference type="ARBA" id="ARBA00023136"/>
    </source>
</evidence>
<evidence type="ECO:0000256" key="6">
    <source>
        <dbReference type="SAM" id="Phobius"/>
    </source>
</evidence>
<dbReference type="GO" id="GO:0005774">
    <property type="term" value="C:vacuolar membrane"/>
    <property type="evidence" value="ECO:0007669"/>
    <property type="project" value="TreeGrafter"/>
</dbReference>